<dbReference type="GO" id="GO:0042773">
    <property type="term" value="P:ATP synthesis coupled electron transport"/>
    <property type="evidence" value="ECO:0007669"/>
    <property type="project" value="InterPro"/>
</dbReference>
<dbReference type="EMBL" id="KT783537">
    <property type="protein sequence ID" value="AMR74069.1"/>
    <property type="molecule type" value="Genomic_DNA"/>
</dbReference>
<dbReference type="CTD" id="4538"/>
<feature type="domain" description="NADH:quinone oxidoreductase/Mrp antiporter transmembrane" evidence="17">
    <location>
        <begin position="108"/>
        <end position="395"/>
    </location>
</feature>
<evidence type="ECO:0000256" key="3">
    <source>
        <dbReference type="ARBA" id="ARBA00012944"/>
    </source>
</evidence>
<dbReference type="AlphaFoldDB" id="A0A142JA35"/>
<feature type="transmembrane region" description="Helical" evidence="16">
    <location>
        <begin position="251"/>
        <end position="272"/>
    </location>
</feature>
<evidence type="ECO:0000256" key="11">
    <source>
        <dbReference type="ARBA" id="ARBA00023027"/>
    </source>
</evidence>
<evidence type="ECO:0000256" key="10">
    <source>
        <dbReference type="ARBA" id="ARBA00022989"/>
    </source>
</evidence>
<feature type="transmembrane region" description="Helical" evidence="16">
    <location>
        <begin position="59"/>
        <end position="78"/>
    </location>
</feature>
<evidence type="ECO:0000256" key="8">
    <source>
        <dbReference type="ARBA" id="ARBA00022967"/>
    </source>
</evidence>
<evidence type="ECO:0000256" key="9">
    <source>
        <dbReference type="ARBA" id="ARBA00022982"/>
    </source>
</evidence>
<geneLocation type="mitochondrion" evidence="19"/>
<comment type="subcellular location">
    <subcellularLocation>
        <location evidence="1 16">Mitochondrion membrane</location>
        <topology evidence="1 16">Multi-pass membrane protein</topology>
    </subcellularLocation>
</comment>
<feature type="transmembrane region" description="Helical" evidence="16">
    <location>
        <begin position="21"/>
        <end position="39"/>
    </location>
</feature>
<keyword evidence="7 16" id="KW-0812">Transmembrane</keyword>
<evidence type="ECO:0000256" key="1">
    <source>
        <dbReference type="ARBA" id="ARBA00004225"/>
    </source>
</evidence>
<keyword evidence="9 16" id="KW-0249">Electron transport</keyword>
<dbReference type="GeneID" id="27217212"/>
<dbReference type="RefSeq" id="YP_009245131.1">
    <property type="nucleotide sequence ID" value="NC_029879.1"/>
</dbReference>
<keyword evidence="8" id="KW-1278">Translocase</keyword>
<dbReference type="GO" id="GO:0008137">
    <property type="term" value="F:NADH dehydrogenase (ubiquinone) activity"/>
    <property type="evidence" value="ECO:0007669"/>
    <property type="project" value="UniProtKB-UniRule"/>
</dbReference>
<reference evidence="19" key="1">
    <citation type="journal article" date="2015" name="Mitochondrial DNA">
        <title>Complete mitochondrial genome of the earthworm, Amynthas jiriensis (Clitellata: Megascolecidae).</title>
        <authorList>
            <person name="Hong Y."/>
            <person name="Kim M.J."/>
            <person name="Wang A.R."/>
            <person name="Kim I."/>
        </authorList>
    </citation>
    <scope>NUCLEOTIDE SEQUENCE</scope>
</reference>
<keyword evidence="14 16" id="KW-0472">Membrane</keyword>
<dbReference type="GO" id="GO:0015990">
    <property type="term" value="P:electron transport coupled proton transport"/>
    <property type="evidence" value="ECO:0007669"/>
    <property type="project" value="TreeGrafter"/>
</dbReference>
<evidence type="ECO:0000256" key="5">
    <source>
        <dbReference type="ARBA" id="ARBA00022448"/>
    </source>
</evidence>
<feature type="transmembrane region" description="Helical" evidence="16">
    <location>
        <begin position="184"/>
        <end position="204"/>
    </location>
</feature>
<dbReference type="InterPro" id="IPR001750">
    <property type="entry name" value="ND/Mrp_TM"/>
</dbReference>
<evidence type="ECO:0000313" key="19">
    <source>
        <dbReference type="EMBL" id="AMR74069.1"/>
    </source>
</evidence>
<dbReference type="Pfam" id="PF01059">
    <property type="entry name" value="Oxidored_q5_N"/>
    <property type="match status" value="1"/>
</dbReference>
<feature type="transmembrane region" description="Helical" evidence="16">
    <location>
        <begin position="90"/>
        <end position="109"/>
    </location>
</feature>
<dbReference type="PANTHER" id="PTHR43507">
    <property type="entry name" value="NADH-UBIQUINONE OXIDOREDUCTASE CHAIN 4"/>
    <property type="match status" value="1"/>
</dbReference>
<dbReference type="InterPro" id="IPR000260">
    <property type="entry name" value="NADH4_N"/>
</dbReference>
<keyword evidence="6 16" id="KW-0679">Respiratory chain</keyword>
<comment type="function">
    <text evidence="16">Core subunit of the mitochondrial membrane respiratory chain NADH dehydrogenase (Complex I) which catalyzes electron transfer from NADH through the respiratory chain, using ubiquinone as an electron acceptor. Essential for the catalytic activity and assembly of complex I.</text>
</comment>
<evidence type="ECO:0000256" key="14">
    <source>
        <dbReference type="ARBA" id="ARBA00023136"/>
    </source>
</evidence>
<feature type="transmembrane region" description="Helical" evidence="16">
    <location>
        <begin position="376"/>
        <end position="404"/>
    </location>
</feature>
<evidence type="ECO:0000256" key="16">
    <source>
        <dbReference type="RuleBase" id="RU003297"/>
    </source>
</evidence>
<evidence type="ECO:0000256" key="15">
    <source>
        <dbReference type="ARBA" id="ARBA00049551"/>
    </source>
</evidence>
<evidence type="ECO:0000256" key="7">
    <source>
        <dbReference type="ARBA" id="ARBA00022692"/>
    </source>
</evidence>
<accession>A0A142JA35</accession>
<feature type="transmembrane region" description="Helical" evidence="16">
    <location>
        <begin position="145"/>
        <end position="164"/>
    </location>
</feature>
<sequence>MLKFSLITVSLLLLPKITKSYMWITLMTLVMLTTSYSTLMLNSMSYSMMTNSFSAADMLTTSLSILTIWVTAMMILASTKIFISNSYPKLFTMNILVLMLILLLCFNASNMFMFYIWFEASLVPTMALIMLWGYQPERLQASMYLMIYTVTASLPMLVALYKIYVKSKTTHMPMFMSMSFPMDYPAITIAWLMTLAGFMVKLPMFTTHLWLPKAHVEAPIAGSMILAAILLKLGGYGLLRMSYLFSYMLKNLSSILMSVALTGAVVTSLICMRQTDLKSLIAYSSVGHMGLVVAGMNSNSNWGMQASLTMMIAHGLSSSALFVMANMNYEITSTRSLYMIKGLMAVMPVLTMWWFMFTASNMVAPPTINLLSEIMLISSIMSSSMSSILMLGLVSFFTAAYSLYMFTSMNHGTTTTTTNSLMNVKSKDFSLMLMHLSPVVLLITKPEMITNWC</sequence>
<evidence type="ECO:0000256" key="13">
    <source>
        <dbReference type="ARBA" id="ARBA00023128"/>
    </source>
</evidence>
<feature type="domain" description="NADH:ubiquinone oxidoreductase chain 4 N-terminal" evidence="18">
    <location>
        <begin position="1"/>
        <end position="104"/>
    </location>
</feature>
<feature type="transmembrane region" description="Helical" evidence="16">
    <location>
        <begin position="216"/>
        <end position="239"/>
    </location>
</feature>
<comment type="similarity">
    <text evidence="2 16">Belongs to the complex I subunit 4 family.</text>
</comment>
<keyword evidence="5 16" id="KW-0813">Transport</keyword>
<keyword evidence="11 16" id="KW-0520">NAD</keyword>
<name>A0A142JA35_9ANNE</name>
<dbReference type="EC" id="7.1.1.2" evidence="3 16"/>
<dbReference type="GO" id="GO:0048039">
    <property type="term" value="F:ubiquinone binding"/>
    <property type="evidence" value="ECO:0007669"/>
    <property type="project" value="TreeGrafter"/>
</dbReference>
<dbReference type="GO" id="GO:0031966">
    <property type="term" value="C:mitochondrial membrane"/>
    <property type="evidence" value="ECO:0007669"/>
    <property type="project" value="UniProtKB-SubCell"/>
</dbReference>
<evidence type="ECO:0000256" key="6">
    <source>
        <dbReference type="ARBA" id="ARBA00022660"/>
    </source>
</evidence>
<evidence type="ECO:0000256" key="2">
    <source>
        <dbReference type="ARBA" id="ARBA00009025"/>
    </source>
</evidence>
<feature type="transmembrane region" description="Helical" evidence="16">
    <location>
        <begin position="115"/>
        <end position="133"/>
    </location>
</feature>
<dbReference type="Pfam" id="PF00361">
    <property type="entry name" value="Proton_antipo_M"/>
    <property type="match status" value="1"/>
</dbReference>
<gene>
    <name evidence="19" type="primary">ND4</name>
</gene>
<keyword evidence="10 16" id="KW-1133">Transmembrane helix</keyword>
<dbReference type="InterPro" id="IPR003918">
    <property type="entry name" value="NADH_UbQ_OxRdtase"/>
</dbReference>
<dbReference type="PRINTS" id="PR01437">
    <property type="entry name" value="NUOXDRDTASE4"/>
</dbReference>
<keyword evidence="13 16" id="KW-0496">Mitochondrion</keyword>
<evidence type="ECO:0000259" key="17">
    <source>
        <dbReference type="Pfam" id="PF00361"/>
    </source>
</evidence>
<evidence type="ECO:0000256" key="12">
    <source>
        <dbReference type="ARBA" id="ARBA00023075"/>
    </source>
</evidence>
<evidence type="ECO:0000259" key="18">
    <source>
        <dbReference type="Pfam" id="PF01059"/>
    </source>
</evidence>
<feature type="transmembrane region" description="Helical" evidence="16">
    <location>
        <begin position="337"/>
        <end position="356"/>
    </location>
</feature>
<protein>
    <recommendedName>
        <fullName evidence="4 16">NADH-ubiquinone oxidoreductase chain 4</fullName>
        <ecNumber evidence="3 16">7.1.1.2</ecNumber>
    </recommendedName>
</protein>
<dbReference type="PANTHER" id="PTHR43507:SF20">
    <property type="entry name" value="NADH-UBIQUINONE OXIDOREDUCTASE CHAIN 4"/>
    <property type="match status" value="1"/>
</dbReference>
<proteinExistence type="inferred from homology"/>
<keyword evidence="12 16" id="KW-0830">Ubiquinone</keyword>
<organism evidence="19">
    <name type="scientific">Amynthas jiriensis</name>
    <dbReference type="NCBI Taxonomy" id="1820039"/>
    <lineage>
        <taxon>Eukaryota</taxon>
        <taxon>Metazoa</taxon>
        <taxon>Spiralia</taxon>
        <taxon>Lophotrochozoa</taxon>
        <taxon>Annelida</taxon>
        <taxon>Clitellata</taxon>
        <taxon>Oligochaeta</taxon>
        <taxon>Crassiclitellata</taxon>
        <taxon>Megascolecida</taxon>
        <taxon>Megascolecidae</taxon>
        <taxon>Amynthas</taxon>
    </lineage>
</organism>
<feature type="transmembrane region" description="Helical" evidence="16">
    <location>
        <begin position="302"/>
        <end position="325"/>
    </location>
</feature>
<comment type="catalytic activity">
    <reaction evidence="15 16">
        <text>a ubiquinone + NADH + 5 H(+)(in) = a ubiquinol + NAD(+) + 4 H(+)(out)</text>
        <dbReference type="Rhea" id="RHEA:29091"/>
        <dbReference type="Rhea" id="RHEA-COMP:9565"/>
        <dbReference type="Rhea" id="RHEA-COMP:9566"/>
        <dbReference type="ChEBI" id="CHEBI:15378"/>
        <dbReference type="ChEBI" id="CHEBI:16389"/>
        <dbReference type="ChEBI" id="CHEBI:17976"/>
        <dbReference type="ChEBI" id="CHEBI:57540"/>
        <dbReference type="ChEBI" id="CHEBI:57945"/>
        <dbReference type="EC" id="7.1.1.2"/>
    </reaction>
</comment>
<dbReference type="GO" id="GO:0003954">
    <property type="term" value="F:NADH dehydrogenase activity"/>
    <property type="evidence" value="ECO:0007669"/>
    <property type="project" value="TreeGrafter"/>
</dbReference>
<evidence type="ECO:0000256" key="4">
    <source>
        <dbReference type="ARBA" id="ARBA00021006"/>
    </source>
</evidence>